<evidence type="ECO:0000313" key="1">
    <source>
        <dbReference type="EMBL" id="OAD53692.1"/>
    </source>
</evidence>
<accession>A0A310SJV0</accession>
<reference evidence="1 2" key="1">
    <citation type="submission" date="2015-07" db="EMBL/GenBank/DDBJ databases">
        <title>The genome of Eufriesea mexicana.</title>
        <authorList>
            <person name="Pan H."/>
            <person name="Kapheim K."/>
        </authorList>
    </citation>
    <scope>NUCLEOTIDE SEQUENCE [LARGE SCALE GENOMIC DNA]</scope>
    <source>
        <strain evidence="1">0111107269</strain>
        <tissue evidence="1">Whole body</tissue>
    </source>
</reference>
<gene>
    <name evidence="1" type="ORF">WN48_09583</name>
</gene>
<dbReference type="EMBL" id="KQ766465">
    <property type="protein sequence ID" value="OAD53692.1"/>
    <property type="molecule type" value="Genomic_DNA"/>
</dbReference>
<protein>
    <submittedName>
        <fullName evidence="1">Uncharacterized protein</fullName>
    </submittedName>
</protein>
<organism evidence="1 2">
    <name type="scientific">Eufriesea mexicana</name>
    <dbReference type="NCBI Taxonomy" id="516756"/>
    <lineage>
        <taxon>Eukaryota</taxon>
        <taxon>Metazoa</taxon>
        <taxon>Ecdysozoa</taxon>
        <taxon>Arthropoda</taxon>
        <taxon>Hexapoda</taxon>
        <taxon>Insecta</taxon>
        <taxon>Pterygota</taxon>
        <taxon>Neoptera</taxon>
        <taxon>Endopterygota</taxon>
        <taxon>Hymenoptera</taxon>
        <taxon>Apocrita</taxon>
        <taxon>Aculeata</taxon>
        <taxon>Apoidea</taxon>
        <taxon>Anthophila</taxon>
        <taxon>Apidae</taxon>
        <taxon>Eufriesea</taxon>
    </lineage>
</organism>
<name>A0A310SJV0_9HYME</name>
<dbReference type="AlphaFoldDB" id="A0A310SJV0"/>
<proteinExistence type="predicted"/>
<keyword evidence="2" id="KW-1185">Reference proteome</keyword>
<sequence>MCEKIRPGLKATLLTREHLSPSFVLPRPYTNNFTLVKFDVNRLFSNVSHDYENAIYVHTDDI</sequence>
<evidence type="ECO:0000313" key="2">
    <source>
        <dbReference type="Proteomes" id="UP000250275"/>
    </source>
</evidence>
<dbReference type="Proteomes" id="UP000250275">
    <property type="component" value="Unassembled WGS sequence"/>
</dbReference>